<comment type="caution">
    <text evidence="1">The sequence shown here is derived from an EMBL/GenBank/DDBJ whole genome shotgun (WGS) entry which is preliminary data.</text>
</comment>
<dbReference type="Proteomes" id="UP000309488">
    <property type="component" value="Unassembled WGS sequence"/>
</dbReference>
<dbReference type="PROSITE" id="PS51257">
    <property type="entry name" value="PROKAR_LIPOPROTEIN"/>
    <property type="match status" value="1"/>
</dbReference>
<dbReference type="RefSeq" id="WP_136840837.1">
    <property type="nucleotide sequence ID" value="NZ_SWBR01000002.1"/>
</dbReference>
<evidence type="ECO:0000313" key="1">
    <source>
        <dbReference type="EMBL" id="TKC10726.1"/>
    </source>
</evidence>
<sequence>MKNKNFLYITFILISIITFSCKNQDLTTTATIKYGTSFGMCVDYCQREILLNGSKATFAKSKNGNNPDTKTCTKELDEVTLTALRKSIDMNAISNLPDVIGCPDCADGGSEYVEITSNGKTKKVVFEYGKTPPSLIDLVSKLKPVFQSFNDCK</sequence>
<evidence type="ECO:0000313" key="2">
    <source>
        <dbReference type="Proteomes" id="UP000309488"/>
    </source>
</evidence>
<evidence type="ECO:0008006" key="3">
    <source>
        <dbReference type="Google" id="ProtNLM"/>
    </source>
</evidence>
<name>A0A4U1CT36_9SPHI</name>
<keyword evidence="2" id="KW-1185">Reference proteome</keyword>
<dbReference type="AlphaFoldDB" id="A0A4U1CT36"/>
<organism evidence="1 2">
    <name type="scientific">Pedobacter polaris</name>
    <dbReference type="NCBI Taxonomy" id="2571273"/>
    <lineage>
        <taxon>Bacteria</taxon>
        <taxon>Pseudomonadati</taxon>
        <taxon>Bacteroidota</taxon>
        <taxon>Sphingobacteriia</taxon>
        <taxon>Sphingobacteriales</taxon>
        <taxon>Sphingobacteriaceae</taxon>
        <taxon>Pedobacter</taxon>
    </lineage>
</organism>
<accession>A0A4U1CT36</accession>
<dbReference type="EMBL" id="SWBR01000002">
    <property type="protein sequence ID" value="TKC10726.1"/>
    <property type="molecule type" value="Genomic_DNA"/>
</dbReference>
<protein>
    <recommendedName>
        <fullName evidence="3">Lipoprotein</fullName>
    </recommendedName>
</protein>
<reference evidence="1 2" key="1">
    <citation type="submission" date="2019-04" db="EMBL/GenBank/DDBJ databases">
        <title>Pedobacter sp. RP-3-22 sp. nov., isolated from Arctic soil.</title>
        <authorList>
            <person name="Dahal R.H."/>
            <person name="Kim D.-U."/>
        </authorList>
    </citation>
    <scope>NUCLEOTIDE SEQUENCE [LARGE SCALE GENOMIC DNA]</scope>
    <source>
        <strain evidence="1 2">RP-3-22</strain>
    </source>
</reference>
<proteinExistence type="predicted"/>
<dbReference type="OrthoDB" id="5522116at2"/>
<gene>
    <name evidence="1" type="ORF">FA048_11180</name>
</gene>